<dbReference type="EMBL" id="ABLOJW010000017">
    <property type="protein sequence ID" value="EKT4093544.1"/>
    <property type="molecule type" value="Genomic_DNA"/>
</dbReference>
<dbReference type="Proteomes" id="UP001218208">
    <property type="component" value="Unassembled WGS sequence"/>
</dbReference>
<protein>
    <submittedName>
        <fullName evidence="2">Uncharacterized protein</fullName>
    </submittedName>
</protein>
<comment type="caution">
    <text evidence="2">The sequence shown here is derived from an EMBL/GenBank/DDBJ whole genome shotgun (WGS) entry which is preliminary data.</text>
</comment>
<sequence>MGSRIFRTLGIALVLWGVLAPGRGSAADPMRTALPIVTLQMKAEQMLDSIHSMPPPEGAQKQDISGFVKQQLPPRMGLLNVKSAFEDVPTARISRPAEGVLVVRDERRRWLWSRTHVVVMTYRFTYMPEQAKVHAVRYTE</sequence>
<accession>A0AAI9C6Z1</accession>
<organism evidence="2 3">
    <name type="scientific">Stenotrophomonas maltophilia</name>
    <name type="common">Pseudomonas maltophilia</name>
    <name type="synonym">Xanthomonas maltophilia</name>
    <dbReference type="NCBI Taxonomy" id="40324"/>
    <lineage>
        <taxon>Bacteria</taxon>
        <taxon>Pseudomonadati</taxon>
        <taxon>Pseudomonadota</taxon>
        <taxon>Gammaproteobacteria</taxon>
        <taxon>Lysobacterales</taxon>
        <taxon>Lysobacteraceae</taxon>
        <taxon>Stenotrophomonas</taxon>
        <taxon>Stenotrophomonas maltophilia group</taxon>
    </lineage>
</organism>
<evidence type="ECO:0000313" key="2">
    <source>
        <dbReference type="EMBL" id="EKT4095256.1"/>
    </source>
</evidence>
<dbReference type="AlphaFoldDB" id="A0AAI9C6Z1"/>
<dbReference type="RefSeq" id="WP_110711307.1">
    <property type="nucleotide sequence ID" value="NZ_CP029773.1"/>
</dbReference>
<dbReference type="EMBL" id="ABLOJW010000064">
    <property type="protein sequence ID" value="EKT4095256.1"/>
    <property type="molecule type" value="Genomic_DNA"/>
</dbReference>
<evidence type="ECO:0000313" key="3">
    <source>
        <dbReference type="Proteomes" id="UP001218208"/>
    </source>
</evidence>
<name>A0AAI9C6Z1_STEMA</name>
<gene>
    <name evidence="1" type="ORF">QEG23_003078</name>
    <name evidence="2" type="ORF">QEG23_004843</name>
</gene>
<reference evidence="2" key="1">
    <citation type="submission" date="2022-07" db="EMBL/GenBank/DDBJ databases">
        <authorList>
            <consortium name="DAFM: The Division of Animal and Food Microbiology"/>
        </authorList>
    </citation>
    <scope>NUCLEOTIDE SEQUENCE</scope>
    <source>
        <strain evidence="2">19MO01SH01-2</strain>
    </source>
</reference>
<evidence type="ECO:0000313" key="1">
    <source>
        <dbReference type="EMBL" id="EKT4093544.1"/>
    </source>
</evidence>
<proteinExistence type="predicted"/>